<comment type="caution">
    <text evidence="1">The sequence shown here is derived from an EMBL/GenBank/DDBJ whole genome shotgun (WGS) entry which is preliminary data.</text>
</comment>
<dbReference type="EMBL" id="JBBXMP010000142">
    <property type="protein sequence ID" value="KAL0061271.1"/>
    <property type="molecule type" value="Genomic_DNA"/>
</dbReference>
<gene>
    <name evidence="1" type="ORF">AAF712_011929</name>
</gene>
<accession>A0ABR2ZI63</accession>
<sequence>MIGRLRARKMNETVAWMRRILKGRMNQLASHSLYQLRDVAWRKTTDHLMASDMQPAPAIYEKDMRRQNTTIDPDLPFNVTTGSVFLSNLPTGYAFTYDLTSTLSNLLNIGVSRVSVSRVMPIADSSTIFRTAMDVSSRIPTITPPPPVSQDHGHLRYVLRLTQPLARQLSRAQALSRPYPPSLTFVTFAV</sequence>
<reference evidence="1 2" key="1">
    <citation type="submission" date="2024-05" db="EMBL/GenBank/DDBJ databases">
        <title>A draft genome resource for the thread blight pathogen Marasmius tenuissimus strain MS-2.</title>
        <authorList>
            <person name="Yulfo-Soto G.E."/>
            <person name="Baruah I.K."/>
            <person name="Amoako-Attah I."/>
            <person name="Bukari Y."/>
            <person name="Meinhardt L.W."/>
            <person name="Bailey B.A."/>
            <person name="Cohen S.P."/>
        </authorList>
    </citation>
    <scope>NUCLEOTIDE SEQUENCE [LARGE SCALE GENOMIC DNA]</scope>
    <source>
        <strain evidence="1 2">MS-2</strain>
    </source>
</reference>
<protein>
    <submittedName>
        <fullName evidence="1">Uncharacterized protein</fullName>
    </submittedName>
</protein>
<name>A0ABR2ZI63_9AGAR</name>
<dbReference type="Proteomes" id="UP001437256">
    <property type="component" value="Unassembled WGS sequence"/>
</dbReference>
<evidence type="ECO:0000313" key="2">
    <source>
        <dbReference type="Proteomes" id="UP001437256"/>
    </source>
</evidence>
<keyword evidence="2" id="KW-1185">Reference proteome</keyword>
<proteinExistence type="predicted"/>
<organism evidence="1 2">
    <name type="scientific">Marasmius tenuissimus</name>
    <dbReference type="NCBI Taxonomy" id="585030"/>
    <lineage>
        <taxon>Eukaryota</taxon>
        <taxon>Fungi</taxon>
        <taxon>Dikarya</taxon>
        <taxon>Basidiomycota</taxon>
        <taxon>Agaricomycotina</taxon>
        <taxon>Agaricomycetes</taxon>
        <taxon>Agaricomycetidae</taxon>
        <taxon>Agaricales</taxon>
        <taxon>Marasmiineae</taxon>
        <taxon>Marasmiaceae</taxon>
        <taxon>Marasmius</taxon>
    </lineage>
</organism>
<evidence type="ECO:0000313" key="1">
    <source>
        <dbReference type="EMBL" id="KAL0061271.1"/>
    </source>
</evidence>